<keyword evidence="3" id="KW-0238">DNA-binding</keyword>
<dbReference type="GO" id="GO:0003677">
    <property type="term" value="F:DNA binding"/>
    <property type="evidence" value="ECO:0007669"/>
    <property type="project" value="UniProtKB-KW"/>
</dbReference>
<evidence type="ECO:0000256" key="4">
    <source>
        <dbReference type="ARBA" id="ARBA00023163"/>
    </source>
</evidence>
<dbReference type="Gene3D" id="1.10.10.10">
    <property type="entry name" value="Winged helix-like DNA-binding domain superfamily/Winged helix DNA-binding domain"/>
    <property type="match status" value="1"/>
</dbReference>
<keyword evidence="7" id="KW-1185">Reference proteome</keyword>
<dbReference type="PANTHER" id="PTHR30118:SF15">
    <property type="entry name" value="TRANSCRIPTIONAL REGULATORY PROTEIN"/>
    <property type="match status" value="1"/>
</dbReference>
<dbReference type="SUPFAM" id="SSF53850">
    <property type="entry name" value="Periplasmic binding protein-like II"/>
    <property type="match status" value="1"/>
</dbReference>
<keyword evidence="2" id="KW-0805">Transcription regulation</keyword>
<dbReference type="InterPro" id="IPR050389">
    <property type="entry name" value="LysR-type_TF"/>
</dbReference>
<evidence type="ECO:0000256" key="2">
    <source>
        <dbReference type="ARBA" id="ARBA00023015"/>
    </source>
</evidence>
<protein>
    <submittedName>
        <fullName evidence="6">LysR family transcriptional regulator</fullName>
    </submittedName>
</protein>
<evidence type="ECO:0000256" key="1">
    <source>
        <dbReference type="ARBA" id="ARBA00009437"/>
    </source>
</evidence>
<comment type="caution">
    <text evidence="6">The sequence shown here is derived from an EMBL/GenBank/DDBJ whole genome shotgun (WGS) entry which is preliminary data.</text>
</comment>
<dbReference type="GO" id="GO:0003700">
    <property type="term" value="F:DNA-binding transcription factor activity"/>
    <property type="evidence" value="ECO:0007669"/>
    <property type="project" value="InterPro"/>
</dbReference>
<dbReference type="OrthoDB" id="8583877at2"/>
<dbReference type="Pfam" id="PF03466">
    <property type="entry name" value="LysR_substrate"/>
    <property type="match status" value="1"/>
</dbReference>
<dbReference type="CDD" id="cd08459">
    <property type="entry name" value="PBP2_DntR_NahR_LinR_like"/>
    <property type="match status" value="1"/>
</dbReference>
<reference evidence="7" key="1">
    <citation type="submission" date="2018-09" db="EMBL/GenBank/DDBJ databases">
        <authorList>
            <person name="Zhu H."/>
        </authorList>
    </citation>
    <scope>NUCLEOTIDE SEQUENCE [LARGE SCALE GENOMIC DNA]</scope>
    <source>
        <strain evidence="7">K1S02-23</strain>
    </source>
</reference>
<dbReference type="Gene3D" id="3.40.190.10">
    <property type="entry name" value="Periplasmic binding protein-like II"/>
    <property type="match status" value="2"/>
</dbReference>
<feature type="domain" description="HTH lysR-type" evidence="5">
    <location>
        <begin position="9"/>
        <end position="66"/>
    </location>
</feature>
<sequence>MNTAHNASLDLNLIAVFDALLREQNVSKAADQLGMSQSAMSHALRRLREFFNDPLFVKTGRGMKPTPRAEDLAATVLGVMGSIRNDLLVATRFDAKKAKRAFSLCMTDLGELIFLPPLIERLREAAPNCTIQSIRIRPKEIFNALESGEIDLALGSLHSIPKGLFQQQLYMRSFTTIVSCKNKKIGDEISVDQYFEMEHITVALADRTEGYYDSVVDDYGRERKIYFTTPHFLTIPLIIERNPDLIATVPRELGTVFSKFNTVRMVPPPIPLPQFTLRQHWHPRYHHDEANTWLRRLVKETFDSLSE</sequence>
<dbReference type="AlphaFoldDB" id="A0A3A3GTW2"/>
<evidence type="ECO:0000259" key="5">
    <source>
        <dbReference type="PROSITE" id="PS50931"/>
    </source>
</evidence>
<accession>A0A3A3GTW2</accession>
<dbReference type="InterPro" id="IPR005119">
    <property type="entry name" value="LysR_subst-bd"/>
</dbReference>
<organism evidence="6 7">
    <name type="scientific">Noviherbaspirillum sedimenti</name>
    <dbReference type="NCBI Taxonomy" id="2320865"/>
    <lineage>
        <taxon>Bacteria</taxon>
        <taxon>Pseudomonadati</taxon>
        <taxon>Pseudomonadota</taxon>
        <taxon>Betaproteobacteria</taxon>
        <taxon>Burkholderiales</taxon>
        <taxon>Oxalobacteraceae</taxon>
        <taxon>Noviherbaspirillum</taxon>
    </lineage>
</organism>
<dbReference type="InterPro" id="IPR036388">
    <property type="entry name" value="WH-like_DNA-bd_sf"/>
</dbReference>
<dbReference type="Proteomes" id="UP000266327">
    <property type="component" value="Unassembled WGS sequence"/>
</dbReference>
<dbReference type="PROSITE" id="PS50931">
    <property type="entry name" value="HTH_LYSR"/>
    <property type="match status" value="1"/>
</dbReference>
<dbReference type="SUPFAM" id="SSF46785">
    <property type="entry name" value="Winged helix' DNA-binding domain"/>
    <property type="match status" value="1"/>
</dbReference>
<keyword evidence="4" id="KW-0804">Transcription</keyword>
<name>A0A3A3GTW2_9BURK</name>
<gene>
    <name evidence="6" type="ORF">D3878_14130</name>
</gene>
<proteinExistence type="inferred from homology"/>
<dbReference type="PRINTS" id="PR00039">
    <property type="entry name" value="HTHLYSR"/>
</dbReference>
<dbReference type="InterPro" id="IPR000847">
    <property type="entry name" value="LysR_HTH_N"/>
</dbReference>
<comment type="similarity">
    <text evidence="1">Belongs to the LysR transcriptional regulatory family.</text>
</comment>
<dbReference type="Pfam" id="PF00126">
    <property type="entry name" value="HTH_1"/>
    <property type="match status" value="1"/>
</dbReference>
<evidence type="ECO:0000256" key="3">
    <source>
        <dbReference type="ARBA" id="ARBA00023125"/>
    </source>
</evidence>
<dbReference type="PANTHER" id="PTHR30118">
    <property type="entry name" value="HTH-TYPE TRANSCRIPTIONAL REGULATOR LEUO-RELATED"/>
    <property type="match status" value="1"/>
</dbReference>
<dbReference type="EMBL" id="QYUQ01000002">
    <property type="protein sequence ID" value="RJG04430.1"/>
    <property type="molecule type" value="Genomic_DNA"/>
</dbReference>
<dbReference type="InterPro" id="IPR036390">
    <property type="entry name" value="WH_DNA-bd_sf"/>
</dbReference>
<evidence type="ECO:0000313" key="7">
    <source>
        <dbReference type="Proteomes" id="UP000266327"/>
    </source>
</evidence>
<evidence type="ECO:0000313" key="6">
    <source>
        <dbReference type="EMBL" id="RJG04430.1"/>
    </source>
</evidence>